<dbReference type="GO" id="GO:0046872">
    <property type="term" value="F:metal ion binding"/>
    <property type="evidence" value="ECO:0007669"/>
    <property type="project" value="UniProtKB-KW"/>
</dbReference>
<dbReference type="OrthoDB" id="9784988at2"/>
<dbReference type="AlphaFoldDB" id="A0A2T3HMB9"/>
<dbReference type="GO" id="GO:0006412">
    <property type="term" value="P:translation"/>
    <property type="evidence" value="ECO:0007669"/>
    <property type="project" value="UniProtKB-UniRule"/>
</dbReference>
<keyword evidence="3 4" id="KW-0378">Hydrolase</keyword>
<accession>A0A2T3HMB9</accession>
<feature type="binding site" evidence="4">
    <location>
        <position position="139"/>
    </location>
    <ligand>
        <name>Fe cation</name>
        <dbReference type="ChEBI" id="CHEBI:24875"/>
    </ligand>
</feature>
<name>A0A2T3HMB9_9SPHI</name>
<comment type="cofactor">
    <cofactor evidence="4">
        <name>Fe(2+)</name>
        <dbReference type="ChEBI" id="CHEBI:29033"/>
    </cofactor>
    <text evidence="4">Binds 1 Fe(2+) ion.</text>
</comment>
<evidence type="ECO:0000313" key="6">
    <source>
        <dbReference type="Proteomes" id="UP000240912"/>
    </source>
</evidence>
<keyword evidence="4" id="KW-0408">Iron</keyword>
<dbReference type="PANTHER" id="PTHR10458">
    <property type="entry name" value="PEPTIDE DEFORMYLASE"/>
    <property type="match status" value="1"/>
</dbReference>
<comment type="catalytic activity">
    <reaction evidence="4">
        <text>N-terminal N-formyl-L-methionyl-[peptide] + H2O = N-terminal L-methionyl-[peptide] + formate</text>
        <dbReference type="Rhea" id="RHEA:24420"/>
        <dbReference type="Rhea" id="RHEA-COMP:10639"/>
        <dbReference type="Rhea" id="RHEA-COMP:10640"/>
        <dbReference type="ChEBI" id="CHEBI:15377"/>
        <dbReference type="ChEBI" id="CHEBI:15740"/>
        <dbReference type="ChEBI" id="CHEBI:49298"/>
        <dbReference type="ChEBI" id="CHEBI:64731"/>
        <dbReference type="EC" id="3.5.1.88"/>
    </reaction>
</comment>
<dbReference type="PRINTS" id="PR01576">
    <property type="entry name" value="PDEFORMYLASE"/>
</dbReference>
<comment type="similarity">
    <text evidence="1 4">Belongs to the polypeptide deformylase family.</text>
</comment>
<organism evidence="5 6">
    <name type="scientific">Pedobacter yulinensis</name>
    <dbReference type="NCBI Taxonomy" id="2126353"/>
    <lineage>
        <taxon>Bacteria</taxon>
        <taxon>Pseudomonadati</taxon>
        <taxon>Bacteroidota</taxon>
        <taxon>Sphingobacteriia</taxon>
        <taxon>Sphingobacteriales</taxon>
        <taxon>Sphingobacteriaceae</taxon>
        <taxon>Pedobacter</taxon>
    </lineage>
</organism>
<feature type="binding site" evidence="4">
    <location>
        <position position="93"/>
    </location>
    <ligand>
        <name>Fe cation</name>
        <dbReference type="ChEBI" id="CHEBI:24875"/>
    </ligand>
</feature>
<dbReference type="EMBL" id="PYLS01000005">
    <property type="protein sequence ID" value="PST83602.1"/>
    <property type="molecule type" value="Genomic_DNA"/>
</dbReference>
<dbReference type="Pfam" id="PF01327">
    <property type="entry name" value="Pep_deformylase"/>
    <property type="match status" value="1"/>
</dbReference>
<comment type="function">
    <text evidence="4">Removes the formyl group from the N-terminal Met of newly synthesized proteins. Requires at least a dipeptide for an efficient rate of reaction. N-terminal L-methionine is a prerequisite for activity but the enzyme has broad specificity at other positions.</text>
</comment>
<feature type="active site" evidence="4">
    <location>
        <position position="136"/>
    </location>
</feature>
<keyword evidence="2 4" id="KW-0479">Metal-binding</keyword>
<dbReference type="SUPFAM" id="SSF56420">
    <property type="entry name" value="Peptide deformylase"/>
    <property type="match status" value="1"/>
</dbReference>
<evidence type="ECO:0000256" key="3">
    <source>
        <dbReference type="ARBA" id="ARBA00022801"/>
    </source>
</evidence>
<evidence type="ECO:0000256" key="2">
    <source>
        <dbReference type="ARBA" id="ARBA00022723"/>
    </source>
</evidence>
<dbReference type="RefSeq" id="WP_107215862.1">
    <property type="nucleotide sequence ID" value="NZ_KZ686269.1"/>
</dbReference>
<dbReference type="CDD" id="cd00487">
    <property type="entry name" value="Pep_deformylase"/>
    <property type="match status" value="1"/>
</dbReference>
<dbReference type="HAMAP" id="MF_00163">
    <property type="entry name" value="Pep_deformylase"/>
    <property type="match status" value="1"/>
</dbReference>
<dbReference type="InterPro" id="IPR036821">
    <property type="entry name" value="Peptide_deformylase_sf"/>
</dbReference>
<evidence type="ECO:0000256" key="4">
    <source>
        <dbReference type="HAMAP-Rule" id="MF_00163"/>
    </source>
</evidence>
<keyword evidence="4" id="KW-0648">Protein biosynthesis</keyword>
<sequence>MILPIVPYGDTWLRQVSRPVPMHWQGLKNLLENMWHTLDHAQGAGLAAIQVGTDLQVFLADTGEAADEPVRKAFINPEITWYSSEQLLEEEGCLSIPGLQAAVPRAISVRMTYFDEDFHAVEAVFSGPLARIVQHEYDHTRGRLYLDYLSPLRRQLLRTGLERIRKGKASCPYPLRQADHRK</sequence>
<proteinExistence type="inferred from homology"/>
<dbReference type="PANTHER" id="PTHR10458:SF22">
    <property type="entry name" value="PEPTIDE DEFORMYLASE"/>
    <property type="match status" value="1"/>
</dbReference>
<comment type="caution">
    <text evidence="5">The sequence shown here is derived from an EMBL/GenBank/DDBJ whole genome shotgun (WGS) entry which is preliminary data.</text>
</comment>
<protein>
    <recommendedName>
        <fullName evidence="4">Peptide deformylase</fullName>
        <shortName evidence="4">PDF</shortName>
        <ecNumber evidence="4">3.5.1.88</ecNumber>
    </recommendedName>
    <alternativeName>
        <fullName evidence="4">Polypeptide deformylase</fullName>
    </alternativeName>
</protein>
<feature type="binding site" evidence="4">
    <location>
        <position position="135"/>
    </location>
    <ligand>
        <name>Fe cation</name>
        <dbReference type="ChEBI" id="CHEBI:24875"/>
    </ligand>
</feature>
<dbReference type="NCBIfam" id="TIGR00079">
    <property type="entry name" value="pept_deformyl"/>
    <property type="match status" value="1"/>
</dbReference>
<dbReference type="Gene3D" id="3.90.45.10">
    <property type="entry name" value="Peptide deformylase"/>
    <property type="match status" value="1"/>
</dbReference>
<dbReference type="PIRSF" id="PIRSF004749">
    <property type="entry name" value="Pep_def"/>
    <property type="match status" value="1"/>
</dbReference>
<dbReference type="NCBIfam" id="NF001159">
    <property type="entry name" value="PRK00150.1-3"/>
    <property type="match status" value="1"/>
</dbReference>
<evidence type="ECO:0000313" key="5">
    <source>
        <dbReference type="EMBL" id="PST83602.1"/>
    </source>
</evidence>
<dbReference type="InterPro" id="IPR023635">
    <property type="entry name" value="Peptide_deformylase"/>
</dbReference>
<dbReference type="Proteomes" id="UP000240912">
    <property type="component" value="Unassembled WGS sequence"/>
</dbReference>
<dbReference type="EC" id="3.5.1.88" evidence="4"/>
<reference evidence="5 6" key="1">
    <citation type="submission" date="2018-03" db="EMBL/GenBank/DDBJ databases">
        <authorList>
            <person name="Keele B.F."/>
        </authorList>
    </citation>
    <scope>NUCLEOTIDE SEQUENCE [LARGE SCALE GENOMIC DNA]</scope>
    <source>
        <strain evidence="5 6">YL28-9</strain>
    </source>
</reference>
<gene>
    <name evidence="4 5" type="primary">def</name>
    <name evidence="5" type="ORF">C7T94_13760</name>
</gene>
<dbReference type="GO" id="GO:0042586">
    <property type="term" value="F:peptide deformylase activity"/>
    <property type="evidence" value="ECO:0007669"/>
    <property type="project" value="UniProtKB-UniRule"/>
</dbReference>
<keyword evidence="6" id="KW-1185">Reference proteome</keyword>
<evidence type="ECO:0000256" key="1">
    <source>
        <dbReference type="ARBA" id="ARBA00010759"/>
    </source>
</evidence>